<evidence type="ECO:0000256" key="5">
    <source>
        <dbReference type="ARBA" id="ARBA00023136"/>
    </source>
</evidence>
<organism evidence="7 8">
    <name type="scientific">Pseudonocardia spirodelae</name>
    <dbReference type="NCBI Taxonomy" id="3133431"/>
    <lineage>
        <taxon>Bacteria</taxon>
        <taxon>Bacillati</taxon>
        <taxon>Actinomycetota</taxon>
        <taxon>Actinomycetes</taxon>
        <taxon>Pseudonocardiales</taxon>
        <taxon>Pseudonocardiaceae</taxon>
        <taxon>Pseudonocardia</taxon>
    </lineage>
</organism>
<reference evidence="7 8" key="1">
    <citation type="submission" date="2024-03" db="EMBL/GenBank/DDBJ databases">
        <title>Draft genome sequence of Pseudonocardia sp. DW16-2.</title>
        <authorList>
            <person name="Duangmal K."/>
        </authorList>
    </citation>
    <scope>NUCLEOTIDE SEQUENCE [LARGE SCALE GENOMIC DNA]</scope>
    <source>
        <strain evidence="7 8">DW16-2</strain>
    </source>
</reference>
<keyword evidence="3 6" id="KW-0812">Transmembrane</keyword>
<dbReference type="Pfam" id="PF02653">
    <property type="entry name" value="BPD_transp_2"/>
    <property type="match status" value="1"/>
</dbReference>
<dbReference type="Proteomes" id="UP001364211">
    <property type="component" value="Unassembled WGS sequence"/>
</dbReference>
<feature type="transmembrane region" description="Helical" evidence="6">
    <location>
        <begin position="323"/>
        <end position="342"/>
    </location>
</feature>
<dbReference type="PANTHER" id="PTHR43370:SF1">
    <property type="entry name" value="GUANOSINE ABC TRANSPORTER PERMEASE PROTEIN NUPQ"/>
    <property type="match status" value="1"/>
</dbReference>
<evidence type="ECO:0000256" key="4">
    <source>
        <dbReference type="ARBA" id="ARBA00022989"/>
    </source>
</evidence>
<evidence type="ECO:0000313" key="7">
    <source>
        <dbReference type="EMBL" id="MEJ8280334.1"/>
    </source>
</evidence>
<feature type="transmembrane region" description="Helical" evidence="6">
    <location>
        <begin position="71"/>
        <end position="90"/>
    </location>
</feature>
<keyword evidence="8" id="KW-1185">Reference proteome</keyword>
<feature type="transmembrane region" description="Helical" evidence="6">
    <location>
        <begin position="126"/>
        <end position="151"/>
    </location>
</feature>
<keyword evidence="5 6" id="KW-0472">Membrane</keyword>
<keyword evidence="2" id="KW-1003">Cell membrane</keyword>
<evidence type="ECO:0000256" key="2">
    <source>
        <dbReference type="ARBA" id="ARBA00022475"/>
    </source>
</evidence>
<evidence type="ECO:0000256" key="3">
    <source>
        <dbReference type="ARBA" id="ARBA00022692"/>
    </source>
</evidence>
<dbReference type="InterPro" id="IPR001851">
    <property type="entry name" value="ABC_transp_permease"/>
</dbReference>
<feature type="transmembrane region" description="Helical" evidence="6">
    <location>
        <begin position="97"/>
        <end position="120"/>
    </location>
</feature>
<keyword evidence="4 6" id="KW-1133">Transmembrane helix</keyword>
<evidence type="ECO:0000256" key="1">
    <source>
        <dbReference type="ARBA" id="ARBA00004651"/>
    </source>
</evidence>
<protein>
    <submittedName>
        <fullName evidence="7">ABC transporter permease</fullName>
    </submittedName>
</protein>
<feature type="transmembrane region" description="Helical" evidence="6">
    <location>
        <begin position="349"/>
        <end position="368"/>
    </location>
</feature>
<evidence type="ECO:0000313" key="8">
    <source>
        <dbReference type="Proteomes" id="UP001364211"/>
    </source>
</evidence>
<feature type="transmembrane region" description="Helical" evidence="6">
    <location>
        <begin position="289"/>
        <end position="311"/>
    </location>
</feature>
<accession>A0ABU8T8Q9</accession>
<feature type="transmembrane region" description="Helical" evidence="6">
    <location>
        <begin position="48"/>
        <end position="65"/>
    </location>
</feature>
<dbReference type="PANTHER" id="PTHR43370">
    <property type="entry name" value="SUGAR ABC TRANSPORTER INTEGRAL MEMBRANE PROTEIN-RELATED"/>
    <property type="match status" value="1"/>
</dbReference>
<feature type="transmembrane region" description="Helical" evidence="6">
    <location>
        <begin position="190"/>
        <end position="219"/>
    </location>
</feature>
<comment type="subcellular location">
    <subcellularLocation>
        <location evidence="1">Cell membrane</location>
        <topology evidence="1">Multi-pass membrane protein</topology>
    </subcellularLocation>
</comment>
<dbReference type="RefSeq" id="WP_340291351.1">
    <property type="nucleotide sequence ID" value="NZ_JBBJUP010000011.1"/>
</dbReference>
<name>A0ABU8T8Q9_9PSEU</name>
<feature type="transmembrane region" description="Helical" evidence="6">
    <location>
        <begin position="250"/>
        <end position="269"/>
    </location>
</feature>
<dbReference type="EMBL" id="JBBJUP010000011">
    <property type="protein sequence ID" value="MEJ8280334.1"/>
    <property type="molecule type" value="Genomic_DNA"/>
</dbReference>
<sequence>MTAVLQRARTLPGWARSALIAAALVAVLAITVTLTGQTQLTSGGTASAAVRLGLPILLAGLGGLWAERAGIINIGLEGMMVLGTWGAAWVGYQYGPWAAMLGGLAFGALGGLLHAVATVTFNVNHIVSGVAITLLGTGLTKYLATLVFTPVSQNPRQSPRLDGFTEFSIPGVSDGLAALESQQRVFVSDLAGLLSGLVTGLTPIVVIGIALVPVSYWVLWRTAFGLRLRSAGESPVAAESLGVNVVLHKYVAVVVSGALAGLGGAALVLNPGQLGYLENQVGGRGYIGLAAMIFGNWRPAGLLVGSALFGYVDGLQLRAGGEAVHALLYGATLVAVVVAVLWAIRRMWVAAGVALVAGLAVYAIYWAFDTVPSEFASYAPQLVTLIVLAAASQRLRPPARLGEPYRRGEGR</sequence>
<feature type="transmembrane region" description="Helical" evidence="6">
    <location>
        <begin position="14"/>
        <end position="36"/>
    </location>
</feature>
<proteinExistence type="predicted"/>
<comment type="caution">
    <text evidence="7">The sequence shown here is derived from an EMBL/GenBank/DDBJ whole genome shotgun (WGS) entry which is preliminary data.</text>
</comment>
<evidence type="ECO:0000256" key="6">
    <source>
        <dbReference type="SAM" id="Phobius"/>
    </source>
</evidence>
<dbReference type="CDD" id="cd06580">
    <property type="entry name" value="TM_PBP1_transp_TpRbsC_like"/>
    <property type="match status" value="1"/>
</dbReference>
<gene>
    <name evidence="7" type="ORF">WJX68_15415</name>
</gene>